<gene>
    <name evidence="1" type="ORF">EV207_16017</name>
</gene>
<accession>A0A4R2NEK9</accession>
<comment type="caution">
    <text evidence="1">The sequence shown here is derived from an EMBL/GenBank/DDBJ whole genome shotgun (WGS) entry which is preliminary data.</text>
</comment>
<dbReference type="EMBL" id="SLXK01000060">
    <property type="protein sequence ID" value="TCP19711.1"/>
    <property type="molecule type" value="Genomic_DNA"/>
</dbReference>
<organism evidence="1 2">
    <name type="scientific">Scopulibacillus darangshiensis</name>
    <dbReference type="NCBI Taxonomy" id="442528"/>
    <lineage>
        <taxon>Bacteria</taxon>
        <taxon>Bacillati</taxon>
        <taxon>Bacillota</taxon>
        <taxon>Bacilli</taxon>
        <taxon>Bacillales</taxon>
        <taxon>Sporolactobacillaceae</taxon>
        <taxon>Scopulibacillus</taxon>
    </lineage>
</organism>
<name>A0A4R2NEK9_9BACL</name>
<protein>
    <submittedName>
        <fullName evidence="1">Uncharacterized protein</fullName>
    </submittedName>
</protein>
<proteinExistence type="predicted"/>
<evidence type="ECO:0000313" key="2">
    <source>
        <dbReference type="Proteomes" id="UP000295416"/>
    </source>
</evidence>
<dbReference type="Proteomes" id="UP000295416">
    <property type="component" value="Unassembled WGS sequence"/>
</dbReference>
<sequence>MYDINQILSDIANGSVNGSGNIDLDLNNLL</sequence>
<reference evidence="1 2" key="1">
    <citation type="submission" date="2019-03" db="EMBL/GenBank/DDBJ databases">
        <title>Genomic Encyclopedia of Type Strains, Phase IV (KMG-IV): sequencing the most valuable type-strain genomes for metagenomic binning, comparative biology and taxonomic classification.</title>
        <authorList>
            <person name="Goeker M."/>
        </authorList>
    </citation>
    <scope>NUCLEOTIDE SEQUENCE [LARGE SCALE GENOMIC DNA]</scope>
    <source>
        <strain evidence="1 2">DSM 19377</strain>
    </source>
</reference>
<keyword evidence="2" id="KW-1185">Reference proteome</keyword>
<evidence type="ECO:0000313" key="1">
    <source>
        <dbReference type="EMBL" id="TCP19711.1"/>
    </source>
</evidence>
<dbReference type="AlphaFoldDB" id="A0A4R2NEK9"/>